<comment type="caution">
    <text evidence="4">The sequence shown here is derived from an EMBL/GenBank/DDBJ whole genome shotgun (WGS) entry which is preliminary data.</text>
</comment>
<dbReference type="AlphaFoldDB" id="A0A8H3U7W9"/>
<dbReference type="CDD" id="cd06558">
    <property type="entry name" value="crotonase-like"/>
    <property type="match status" value="1"/>
</dbReference>
<dbReference type="Gene3D" id="3.90.226.10">
    <property type="entry name" value="2-enoyl-CoA Hydratase, Chain A, domain 1"/>
    <property type="match status" value="1"/>
</dbReference>
<comment type="pathway">
    <text evidence="1">Mycotoxin biosynthesis.</text>
</comment>
<proteinExistence type="inferred from homology"/>
<dbReference type="PANTHER" id="PTHR43684:SF4">
    <property type="entry name" value="ENOYL-COA HYDRATASE_ISOMERASE FAMILY PROTEIN (AFU_ORTHOLOGUE AFUA_1G01890)"/>
    <property type="match status" value="1"/>
</dbReference>
<accession>A0A8H3U7W9</accession>
<sequence>MAPRLPLLNIPASYSDLNTKQIKITNHPANSTSVTPIQIVTLYRPGKLNAYTETMTEELEHVFGLFDLDNRVKAIVFTGDGRVFCAGADLDGGFKKIEGESITIHQCRKPTICALQGSAVGVGITMTLPMAIRVAYSKAKIGFVFARRGLVMEAASSYFLPKLVGLSRAMHLITTGATYPANHRLLDGLFSETVDTPEGVLPRALEIAQEYTDNCSGVSWALMRDMMWRNPGSAEGAHLLDSRIIYSLFDTKDNVEGVKSFLEKRKVDFKGSMADSAPSSYPWWEPINVVERAKVGRNVGETEDPPLLIVNIHLTPGKVCLY</sequence>
<evidence type="ECO:0000313" key="4">
    <source>
        <dbReference type="EMBL" id="KAE9965084.1"/>
    </source>
</evidence>
<dbReference type="EMBL" id="WNWQ01000639">
    <property type="protein sequence ID" value="KAE9965084.1"/>
    <property type="molecule type" value="Genomic_DNA"/>
</dbReference>
<comment type="similarity">
    <text evidence="2">Belongs to the enoyl-CoA hydratase/isomerase family.</text>
</comment>
<name>A0A8H3U7W9_VENIN</name>
<dbReference type="InterPro" id="IPR001753">
    <property type="entry name" value="Enoyl-CoA_hydra/iso"/>
</dbReference>
<dbReference type="Gene3D" id="1.10.12.10">
    <property type="entry name" value="Lyase 2-enoyl-coa Hydratase, Chain A, domain 2"/>
    <property type="match status" value="1"/>
</dbReference>
<evidence type="ECO:0000256" key="1">
    <source>
        <dbReference type="ARBA" id="ARBA00004685"/>
    </source>
</evidence>
<dbReference type="InterPro" id="IPR029045">
    <property type="entry name" value="ClpP/crotonase-like_dom_sf"/>
</dbReference>
<organism evidence="4 5">
    <name type="scientific">Venturia inaequalis</name>
    <name type="common">Apple scab fungus</name>
    <dbReference type="NCBI Taxonomy" id="5025"/>
    <lineage>
        <taxon>Eukaryota</taxon>
        <taxon>Fungi</taxon>
        <taxon>Dikarya</taxon>
        <taxon>Ascomycota</taxon>
        <taxon>Pezizomycotina</taxon>
        <taxon>Dothideomycetes</taxon>
        <taxon>Pleosporomycetidae</taxon>
        <taxon>Venturiales</taxon>
        <taxon>Venturiaceae</taxon>
        <taxon>Venturia</taxon>
    </lineage>
</organism>
<evidence type="ECO:0000256" key="2">
    <source>
        <dbReference type="ARBA" id="ARBA00005254"/>
    </source>
</evidence>
<gene>
    <name evidence="4" type="ORF">BLS_007856</name>
</gene>
<dbReference type="PANTHER" id="PTHR43684">
    <property type="match status" value="1"/>
</dbReference>
<dbReference type="InterPro" id="IPR014748">
    <property type="entry name" value="Enoyl-CoA_hydra_C"/>
</dbReference>
<evidence type="ECO:0000313" key="5">
    <source>
        <dbReference type="Proteomes" id="UP000433883"/>
    </source>
</evidence>
<dbReference type="InterPro" id="IPR051053">
    <property type="entry name" value="ECH/Chromodomain_protein"/>
</dbReference>
<protein>
    <recommendedName>
        <fullName evidence="6">Enoyl-CoA hydratase</fullName>
    </recommendedName>
</protein>
<dbReference type="Proteomes" id="UP000433883">
    <property type="component" value="Unassembled WGS sequence"/>
</dbReference>
<keyword evidence="3" id="KW-0843">Virulence</keyword>
<dbReference type="Pfam" id="PF00378">
    <property type="entry name" value="ECH_1"/>
    <property type="match status" value="1"/>
</dbReference>
<evidence type="ECO:0000256" key="3">
    <source>
        <dbReference type="ARBA" id="ARBA00023026"/>
    </source>
</evidence>
<reference evidence="4 5" key="1">
    <citation type="submission" date="2019-11" db="EMBL/GenBank/DDBJ databases">
        <title>Venturia inaequalis Genome Resource.</title>
        <authorList>
            <person name="Lichtner F.J."/>
        </authorList>
    </citation>
    <scope>NUCLEOTIDE SEQUENCE [LARGE SCALE GENOMIC DNA]</scope>
    <source>
        <strain evidence="4">Bline_iso_100314</strain>
    </source>
</reference>
<evidence type="ECO:0008006" key="6">
    <source>
        <dbReference type="Google" id="ProtNLM"/>
    </source>
</evidence>
<dbReference type="SUPFAM" id="SSF52096">
    <property type="entry name" value="ClpP/crotonase"/>
    <property type="match status" value="1"/>
</dbReference>